<dbReference type="Proteomes" id="UP000037247">
    <property type="component" value="Unassembled WGS sequence"/>
</dbReference>
<feature type="transmembrane region" description="Helical" evidence="8">
    <location>
        <begin position="218"/>
        <end position="239"/>
    </location>
</feature>
<dbReference type="PANTHER" id="PTHR33908">
    <property type="entry name" value="MANNOSYLTRANSFERASE YKCB-RELATED"/>
    <property type="match status" value="1"/>
</dbReference>
<feature type="transmembrane region" description="Helical" evidence="8">
    <location>
        <begin position="114"/>
        <end position="134"/>
    </location>
</feature>
<feature type="transmembrane region" description="Helical" evidence="8">
    <location>
        <begin position="279"/>
        <end position="296"/>
    </location>
</feature>
<keyword evidence="3" id="KW-0328">Glycosyltransferase</keyword>
<evidence type="ECO:0000256" key="2">
    <source>
        <dbReference type="ARBA" id="ARBA00022475"/>
    </source>
</evidence>
<feature type="transmembrane region" description="Helical" evidence="8">
    <location>
        <begin position="84"/>
        <end position="102"/>
    </location>
</feature>
<keyword evidence="5 8" id="KW-0812">Transmembrane</keyword>
<feature type="transmembrane region" description="Helical" evidence="8">
    <location>
        <begin position="6"/>
        <end position="31"/>
    </location>
</feature>
<feature type="transmembrane region" description="Helical" evidence="8">
    <location>
        <begin position="303"/>
        <end position="325"/>
    </location>
</feature>
<protein>
    <submittedName>
        <fullName evidence="9">ABC transporter</fullName>
    </submittedName>
</protein>
<comment type="subcellular location">
    <subcellularLocation>
        <location evidence="1">Cell membrane</location>
        <topology evidence="1">Multi-pass membrane protein</topology>
    </subcellularLocation>
</comment>
<comment type="caution">
    <text evidence="9">The sequence shown here is derived from an EMBL/GenBank/DDBJ whole genome shotgun (WGS) entry which is preliminary data.</text>
</comment>
<gene>
    <name evidence="9" type="ORF">ABW18_15300</name>
</gene>
<dbReference type="EMBL" id="LDTZ01000019">
    <property type="protein sequence ID" value="KNA90285.1"/>
    <property type="molecule type" value="Genomic_DNA"/>
</dbReference>
<name>A0ABR5I9B6_9ACTN</name>
<evidence type="ECO:0000256" key="7">
    <source>
        <dbReference type="ARBA" id="ARBA00023136"/>
    </source>
</evidence>
<evidence type="ECO:0000313" key="10">
    <source>
        <dbReference type="Proteomes" id="UP000037247"/>
    </source>
</evidence>
<dbReference type="PANTHER" id="PTHR33908:SF11">
    <property type="entry name" value="MEMBRANE PROTEIN"/>
    <property type="match status" value="1"/>
</dbReference>
<organism evidence="9 10">
    <name type="scientific">Gordonia jacobaea</name>
    <dbReference type="NCBI Taxonomy" id="122202"/>
    <lineage>
        <taxon>Bacteria</taxon>
        <taxon>Bacillati</taxon>
        <taxon>Actinomycetota</taxon>
        <taxon>Actinomycetes</taxon>
        <taxon>Mycobacteriales</taxon>
        <taxon>Gordoniaceae</taxon>
        <taxon>Gordonia</taxon>
    </lineage>
</organism>
<feature type="transmembrane region" description="Helical" evidence="8">
    <location>
        <begin position="381"/>
        <end position="403"/>
    </location>
</feature>
<accession>A0ABR5I9B6</accession>
<sequence>MTRRSVALWLVVWLAYLSFGVYLAVGVHAYFGDSLARVQAAQSVLFSRDPHLAAIGFIFTPLTALVQLPLTALSVWWPQMTTDALSAAIMSSAFMAGAVVQVSGVARDRALPPAMTVIVTLVFALNPMIVLYGANGMSEAPYIFFLAWAVRRLIRWVDTDDVHELIVAGIALGLAYLTRYDGAVAAFVAGCFVAFVTYRRSDKAVGRRLRAQRALLDVVLVASPSLLAFIVWAITSWLITGQAFAQFTSQYGNTAIIDQSGGTGSATGIEALRFSITELLILAPLYIVLFVLVAWVRIRRHRLYPLAVPVLIIGAVVAFQVLSYVRGTTFGFLRFYMTIILLAAVTALLATPARRVEPYRRLGPRASLPQANPRAGRGWRYGVIGTVAVLAFVVGLPVTAAGMTSPTYAPQEFAYRSVVAPKPDSTEKRYLDEARVLRSFSTERALAEYLDSLHLPDGSVLTDTVYGFAVVVQSRHPKQFVIPSDQDFDQILNEPARFGVRFLLAVPRAGRGSSDALNIRYPTLYDNGDQISTLVLEARNQGANMPNWRVYEVNPRTS</sequence>
<keyword evidence="6 8" id="KW-1133">Transmembrane helix</keyword>
<evidence type="ECO:0000256" key="5">
    <source>
        <dbReference type="ARBA" id="ARBA00022692"/>
    </source>
</evidence>
<evidence type="ECO:0000256" key="8">
    <source>
        <dbReference type="SAM" id="Phobius"/>
    </source>
</evidence>
<keyword evidence="10" id="KW-1185">Reference proteome</keyword>
<evidence type="ECO:0000256" key="3">
    <source>
        <dbReference type="ARBA" id="ARBA00022676"/>
    </source>
</evidence>
<evidence type="ECO:0000256" key="1">
    <source>
        <dbReference type="ARBA" id="ARBA00004651"/>
    </source>
</evidence>
<keyword evidence="4" id="KW-0808">Transferase</keyword>
<feature type="transmembrane region" description="Helical" evidence="8">
    <location>
        <begin position="52"/>
        <end position="78"/>
    </location>
</feature>
<proteinExistence type="predicted"/>
<dbReference type="InterPro" id="IPR050297">
    <property type="entry name" value="LipidA_mod_glycosyltrf_83"/>
</dbReference>
<feature type="transmembrane region" description="Helical" evidence="8">
    <location>
        <begin position="182"/>
        <end position="198"/>
    </location>
</feature>
<evidence type="ECO:0000256" key="4">
    <source>
        <dbReference type="ARBA" id="ARBA00022679"/>
    </source>
</evidence>
<keyword evidence="7 8" id="KW-0472">Membrane</keyword>
<reference evidence="9 10" key="1">
    <citation type="submission" date="2015-05" db="EMBL/GenBank/DDBJ databases">
        <title>Draft genome sequence of the bacterium Gordonia jacobaea a new member of the Gordonia genus.</title>
        <authorList>
            <person name="Jimenez-Galisteo G."/>
            <person name="Dominguez A."/>
            <person name="Munoz E."/>
            <person name="Vinas M."/>
        </authorList>
    </citation>
    <scope>NUCLEOTIDE SEQUENCE [LARGE SCALE GENOMIC DNA]</scope>
    <source>
        <strain evidence="10">mv1</strain>
    </source>
</reference>
<dbReference type="RefSeq" id="WP_049699860.1">
    <property type="nucleotide sequence ID" value="NZ_LDTZ01000019.1"/>
</dbReference>
<keyword evidence="2" id="KW-1003">Cell membrane</keyword>
<evidence type="ECO:0000256" key="6">
    <source>
        <dbReference type="ARBA" id="ARBA00022989"/>
    </source>
</evidence>
<evidence type="ECO:0000313" key="9">
    <source>
        <dbReference type="EMBL" id="KNA90285.1"/>
    </source>
</evidence>
<feature type="transmembrane region" description="Helical" evidence="8">
    <location>
        <begin position="331"/>
        <end position="351"/>
    </location>
</feature>